<dbReference type="SUPFAM" id="SSF57959">
    <property type="entry name" value="Leucine zipper domain"/>
    <property type="match status" value="1"/>
</dbReference>
<evidence type="ECO:0000256" key="3">
    <source>
        <dbReference type="ARBA" id="ARBA00023125"/>
    </source>
</evidence>
<dbReference type="PANTHER" id="PTHR45764:SF31">
    <property type="entry name" value="BASIC LEUCINE ZIPPER 1"/>
    <property type="match status" value="1"/>
</dbReference>
<dbReference type="GO" id="GO:0000976">
    <property type="term" value="F:transcription cis-regulatory region binding"/>
    <property type="evidence" value="ECO:0007669"/>
    <property type="project" value="TreeGrafter"/>
</dbReference>
<feature type="region of interest" description="Disordered" evidence="6">
    <location>
        <begin position="1"/>
        <end position="37"/>
    </location>
</feature>
<dbReference type="CDD" id="cd14702">
    <property type="entry name" value="bZIP_plant_GBF1"/>
    <property type="match status" value="1"/>
</dbReference>
<dbReference type="PROSITE" id="PS50217">
    <property type="entry name" value="BZIP"/>
    <property type="match status" value="1"/>
</dbReference>
<reference evidence="8" key="1">
    <citation type="submission" date="2019-08" db="EMBL/GenBank/DDBJ databases">
        <title>Reference gene set and small RNA set construction with multiple tissues from Davidia involucrata Baill.</title>
        <authorList>
            <person name="Yang H."/>
            <person name="Zhou C."/>
            <person name="Li G."/>
            <person name="Wang J."/>
            <person name="Gao P."/>
            <person name="Wang M."/>
            <person name="Wang R."/>
            <person name="Zhao Y."/>
        </authorList>
    </citation>
    <scope>NUCLEOTIDE SEQUENCE</scope>
    <source>
        <tissue evidence="8">Mixed with DoveR01_LX</tissue>
    </source>
</reference>
<dbReference type="GO" id="GO:0003700">
    <property type="term" value="F:DNA-binding transcription factor activity"/>
    <property type="evidence" value="ECO:0007669"/>
    <property type="project" value="InterPro"/>
</dbReference>
<evidence type="ECO:0000256" key="4">
    <source>
        <dbReference type="ARBA" id="ARBA00023163"/>
    </source>
</evidence>
<dbReference type="SMART" id="SM00338">
    <property type="entry name" value="BRLZ"/>
    <property type="match status" value="1"/>
</dbReference>
<protein>
    <submittedName>
        <fullName evidence="8">Putative ocs element-binding factor 1-like</fullName>
    </submittedName>
</protein>
<feature type="compositionally biased region" description="Polar residues" evidence="6">
    <location>
        <begin position="1"/>
        <end position="12"/>
    </location>
</feature>
<feature type="compositionally biased region" description="Basic and acidic residues" evidence="6">
    <location>
        <begin position="27"/>
        <end position="37"/>
    </location>
</feature>
<evidence type="ECO:0000256" key="2">
    <source>
        <dbReference type="ARBA" id="ARBA00023015"/>
    </source>
</evidence>
<evidence type="ECO:0000256" key="6">
    <source>
        <dbReference type="SAM" id="MobiDB-lite"/>
    </source>
</evidence>
<dbReference type="GO" id="GO:0005634">
    <property type="term" value="C:nucleus"/>
    <property type="evidence" value="ECO:0007669"/>
    <property type="project" value="UniProtKB-SubCell"/>
</dbReference>
<evidence type="ECO:0000259" key="7">
    <source>
        <dbReference type="PROSITE" id="PS50217"/>
    </source>
</evidence>
<dbReference type="Gene3D" id="1.20.5.170">
    <property type="match status" value="1"/>
</dbReference>
<dbReference type="InterPro" id="IPR045314">
    <property type="entry name" value="bZIP_plant_GBF1"/>
</dbReference>
<dbReference type="PANTHER" id="PTHR45764">
    <property type="entry name" value="BZIP TRANSCRIPTION FACTOR 44"/>
    <property type="match status" value="1"/>
</dbReference>
<name>A0A5B7AU47_DAVIN</name>
<gene>
    <name evidence="8" type="ORF">Din_029405</name>
</gene>
<organism evidence="8">
    <name type="scientific">Davidia involucrata</name>
    <name type="common">Dove tree</name>
    <dbReference type="NCBI Taxonomy" id="16924"/>
    <lineage>
        <taxon>Eukaryota</taxon>
        <taxon>Viridiplantae</taxon>
        <taxon>Streptophyta</taxon>
        <taxon>Embryophyta</taxon>
        <taxon>Tracheophyta</taxon>
        <taxon>Spermatophyta</taxon>
        <taxon>Magnoliopsida</taxon>
        <taxon>eudicotyledons</taxon>
        <taxon>Gunneridae</taxon>
        <taxon>Pentapetalae</taxon>
        <taxon>asterids</taxon>
        <taxon>Cornales</taxon>
        <taxon>Nyssaceae</taxon>
        <taxon>Davidia</taxon>
    </lineage>
</organism>
<dbReference type="EMBL" id="GHES01029405">
    <property type="protein sequence ID" value="MPA59964.1"/>
    <property type="molecule type" value="Transcribed_RNA"/>
</dbReference>
<keyword evidence="5" id="KW-0539">Nucleus</keyword>
<evidence type="ECO:0000256" key="5">
    <source>
        <dbReference type="ARBA" id="ARBA00023242"/>
    </source>
</evidence>
<evidence type="ECO:0000256" key="1">
    <source>
        <dbReference type="ARBA" id="ARBA00004123"/>
    </source>
</evidence>
<dbReference type="GO" id="GO:0045893">
    <property type="term" value="P:positive regulation of DNA-templated transcription"/>
    <property type="evidence" value="ECO:0007669"/>
    <property type="project" value="TreeGrafter"/>
</dbReference>
<dbReference type="InterPro" id="IPR046347">
    <property type="entry name" value="bZIP_sf"/>
</dbReference>
<dbReference type="GO" id="GO:0046982">
    <property type="term" value="F:protein heterodimerization activity"/>
    <property type="evidence" value="ECO:0007669"/>
    <property type="project" value="UniProtKB-ARBA"/>
</dbReference>
<dbReference type="AlphaFoldDB" id="A0A5B7AU47"/>
<keyword evidence="3" id="KW-0238">DNA-binding</keyword>
<evidence type="ECO:0000313" key="8">
    <source>
        <dbReference type="EMBL" id="MPA59964.1"/>
    </source>
</evidence>
<keyword evidence="2" id="KW-0805">Transcription regulation</keyword>
<keyword evidence="4" id="KW-0804">Transcription</keyword>
<proteinExistence type="predicted"/>
<dbReference type="PROSITE" id="PS00036">
    <property type="entry name" value="BZIP_BASIC"/>
    <property type="match status" value="1"/>
</dbReference>
<dbReference type="InterPro" id="IPR004827">
    <property type="entry name" value="bZIP"/>
</dbReference>
<dbReference type="FunFam" id="1.20.5.170:FF:000020">
    <property type="entry name" value="BZIP transcription factor"/>
    <property type="match status" value="1"/>
</dbReference>
<comment type="subcellular location">
    <subcellularLocation>
        <location evidence="1">Nucleus</location>
    </subcellularLocation>
</comment>
<accession>A0A5B7AU47</accession>
<dbReference type="Pfam" id="PF00170">
    <property type="entry name" value="bZIP_1"/>
    <property type="match status" value="1"/>
</dbReference>
<feature type="domain" description="BZIP" evidence="7">
    <location>
        <begin position="15"/>
        <end position="78"/>
    </location>
</feature>
<sequence>MVFSGKRSSSGSEGDERKRKRMISNRESAKRSRMRKELHMKDLNNEISNFKNSRNKIVQEINTVGRLYGAVEAENQILRAELDELRNKLESLEIILSYVRGVSGCSMDITQDFLLKPWQALRQSVPLLASPGMLLF</sequence>